<dbReference type="RefSeq" id="WP_124953096.1">
    <property type="nucleotide sequence ID" value="NZ_RRCM01000005.1"/>
</dbReference>
<dbReference type="Pfam" id="PF19481">
    <property type="entry name" value="DUF6017"/>
    <property type="match status" value="1"/>
</dbReference>
<feature type="domain" description="Replication initiator A N-terminal" evidence="1">
    <location>
        <begin position="18"/>
        <end position="93"/>
    </location>
</feature>
<evidence type="ECO:0000313" key="4">
    <source>
        <dbReference type="Proteomes" id="UP000276982"/>
    </source>
</evidence>
<dbReference type="EMBL" id="RRCM01000005">
    <property type="protein sequence ID" value="RRJ13502.1"/>
    <property type="molecule type" value="Genomic_DNA"/>
</dbReference>
<dbReference type="AlphaFoldDB" id="A0A3P3PX10"/>
<dbReference type="InterPro" id="IPR010724">
    <property type="entry name" value="RepA_N"/>
</dbReference>
<protein>
    <submittedName>
        <fullName evidence="3">Uncharacterized protein</fullName>
    </submittedName>
</protein>
<sequence>MAKFEYDYYSGAESEQFRFLKIPKVFFEDSDYEELGLAECILYGFLHEQVALSKKNGWVDEYGRTYVIRSLESVQKLLCNCSPDKARSTLKNLIDFGLIEKKRRGQGKPDIIYVKNFVTKKLEISPLKKAGVCEIFFSEKEKSKLLKEKKSISRDMKNQTLEVEKSVSNNTNLKTNEFNKTNHNLIQGIGNNIREQIRVDKSQYDSDEGEVEKLIEQIKVNIDYDEYASRYHAEYNNRYEEMFQIIVEMVVGKRDKLVIGGTEYSQFIIKKRFMSLNASHLEYAMWKLSENLGEIHNIKKYMIATLFNAPTTMNNFYTQLVYHDMHSDKWFKMIEKKRNEEKVSFDM</sequence>
<proteinExistence type="predicted"/>
<keyword evidence="4" id="KW-1185">Reference proteome</keyword>
<evidence type="ECO:0000259" key="2">
    <source>
        <dbReference type="Pfam" id="PF19481"/>
    </source>
</evidence>
<reference evidence="3 4" key="1">
    <citation type="submission" date="2018-11" db="EMBL/GenBank/DDBJ databases">
        <title>Genome sequencing of Lachnoanaerobaculum orale DSM 24553T.</title>
        <authorList>
            <person name="Kook J.-K."/>
            <person name="Park S.-N."/>
            <person name="Lim Y.K."/>
        </authorList>
    </citation>
    <scope>NUCLEOTIDE SEQUENCE [LARGE SCALE GENOMIC DNA]</scope>
    <source>
        <strain evidence="3 4">DSM 24553</strain>
    </source>
</reference>
<feature type="domain" description="DUF6017" evidence="2">
    <location>
        <begin position="208"/>
        <end position="327"/>
    </location>
</feature>
<organism evidence="3 4">
    <name type="scientific">Lachnoanaerobaculum orale</name>
    <dbReference type="NCBI Taxonomy" id="979627"/>
    <lineage>
        <taxon>Bacteria</taxon>
        <taxon>Bacillati</taxon>
        <taxon>Bacillota</taxon>
        <taxon>Clostridia</taxon>
        <taxon>Lachnospirales</taxon>
        <taxon>Lachnospiraceae</taxon>
        <taxon>Lachnoanaerobaculum</taxon>
    </lineage>
</organism>
<comment type="caution">
    <text evidence="3">The sequence shown here is derived from an EMBL/GenBank/DDBJ whole genome shotgun (WGS) entry which is preliminary data.</text>
</comment>
<dbReference type="InterPro" id="IPR046059">
    <property type="entry name" value="DUF6017"/>
</dbReference>
<dbReference type="Proteomes" id="UP000276982">
    <property type="component" value="Unassembled WGS sequence"/>
</dbReference>
<name>A0A3P3PX10_9FIRM</name>
<accession>A0A3P3PX10</accession>
<evidence type="ECO:0000259" key="1">
    <source>
        <dbReference type="Pfam" id="PF06970"/>
    </source>
</evidence>
<gene>
    <name evidence="3" type="ORF">EHW90_13025</name>
</gene>
<dbReference type="Pfam" id="PF06970">
    <property type="entry name" value="RepA_N"/>
    <property type="match status" value="1"/>
</dbReference>
<evidence type="ECO:0000313" key="3">
    <source>
        <dbReference type="EMBL" id="RRJ13502.1"/>
    </source>
</evidence>